<reference evidence="8" key="1">
    <citation type="submission" date="2021-09" db="EMBL/GenBank/DDBJ databases">
        <title>A high-quality genome of the endoparasitic fungus Hirsutella rhossiliensis with a comparison of Hirsutella genomes reveals transposable elements contributing to genome size variation.</title>
        <authorList>
            <person name="Lin R."/>
            <person name="Jiao Y."/>
            <person name="Sun X."/>
            <person name="Ling J."/>
            <person name="Xie B."/>
            <person name="Cheng X."/>
        </authorList>
    </citation>
    <scope>NUCLEOTIDE SEQUENCE</scope>
    <source>
        <strain evidence="8">HR02</strain>
    </source>
</reference>
<evidence type="ECO:0000256" key="5">
    <source>
        <dbReference type="PROSITE-ProRule" id="PRU00205"/>
    </source>
</evidence>
<feature type="domain" description="TLC" evidence="7">
    <location>
        <begin position="69"/>
        <end position="271"/>
    </location>
</feature>
<feature type="transmembrane region" description="Helical" evidence="6">
    <location>
        <begin position="165"/>
        <end position="188"/>
    </location>
</feature>
<evidence type="ECO:0000259" key="7">
    <source>
        <dbReference type="PROSITE" id="PS50922"/>
    </source>
</evidence>
<keyword evidence="4 5" id="KW-0472">Membrane</keyword>
<evidence type="ECO:0000313" key="8">
    <source>
        <dbReference type="EMBL" id="KAH0960669.1"/>
    </source>
</evidence>
<protein>
    <submittedName>
        <fullName evidence="8">TLC domain-containing protein</fullName>
    </submittedName>
</protein>
<sequence>MKDPFFIAPIPWVVQRAQPLCDRLHLPTLPLHIHEIVAAALLYSVVFYPLSPLLSNLLVPGHYAKLPRKKRLNWDAHVVSMIQSTLINALALWIMLVDDERRNMDQEERVWGYTGAAGMIQALAAGYFVWDLIVTSRNLDVFGLGTLAHAIAALLVYCLGFRPFVNYYGCIFILWELSTPFLNLHWFMDKLDMTGSRAQLYNGFLLLFSFFSCRLVYGTYQSDSAVMTFATDKSTVPLWLATLYLASNLTLNSLNFYWFIMMIRAVRKRFEPGPEEPKGRLIEVNVEIHSVASGVTDRRIPQRRKV</sequence>
<dbReference type="OrthoDB" id="10266980at2759"/>
<feature type="transmembrane region" description="Helical" evidence="6">
    <location>
        <begin position="36"/>
        <end position="58"/>
    </location>
</feature>
<keyword evidence="9" id="KW-1185">Reference proteome</keyword>
<proteinExistence type="predicted"/>
<accession>A0A9P8MT38</accession>
<dbReference type="PANTHER" id="PTHR13439">
    <property type="entry name" value="CT120 PROTEIN"/>
    <property type="match status" value="1"/>
</dbReference>
<dbReference type="PROSITE" id="PS50922">
    <property type="entry name" value="TLC"/>
    <property type="match status" value="1"/>
</dbReference>
<feature type="transmembrane region" description="Helical" evidence="6">
    <location>
        <begin position="237"/>
        <end position="260"/>
    </location>
</feature>
<feature type="transmembrane region" description="Helical" evidence="6">
    <location>
        <begin position="110"/>
        <end position="129"/>
    </location>
</feature>
<dbReference type="GO" id="GO:0005783">
    <property type="term" value="C:endoplasmic reticulum"/>
    <property type="evidence" value="ECO:0007669"/>
    <property type="project" value="TreeGrafter"/>
</dbReference>
<feature type="transmembrane region" description="Helical" evidence="6">
    <location>
        <begin position="141"/>
        <end position="159"/>
    </location>
</feature>
<keyword evidence="3 6" id="KW-1133">Transmembrane helix</keyword>
<evidence type="ECO:0000256" key="4">
    <source>
        <dbReference type="ARBA" id="ARBA00023136"/>
    </source>
</evidence>
<feature type="transmembrane region" description="Helical" evidence="6">
    <location>
        <begin position="78"/>
        <end position="98"/>
    </location>
</feature>
<dbReference type="GO" id="GO:0055088">
    <property type="term" value="P:lipid homeostasis"/>
    <property type="evidence" value="ECO:0007669"/>
    <property type="project" value="TreeGrafter"/>
</dbReference>
<name>A0A9P8MT38_9HYPO</name>
<evidence type="ECO:0000313" key="9">
    <source>
        <dbReference type="Proteomes" id="UP000824596"/>
    </source>
</evidence>
<organism evidence="8 9">
    <name type="scientific">Hirsutella rhossiliensis</name>
    <dbReference type="NCBI Taxonomy" id="111463"/>
    <lineage>
        <taxon>Eukaryota</taxon>
        <taxon>Fungi</taxon>
        <taxon>Dikarya</taxon>
        <taxon>Ascomycota</taxon>
        <taxon>Pezizomycotina</taxon>
        <taxon>Sordariomycetes</taxon>
        <taxon>Hypocreomycetidae</taxon>
        <taxon>Hypocreales</taxon>
        <taxon>Ophiocordycipitaceae</taxon>
        <taxon>Hirsutella</taxon>
    </lineage>
</organism>
<evidence type="ECO:0000256" key="1">
    <source>
        <dbReference type="ARBA" id="ARBA00004141"/>
    </source>
</evidence>
<dbReference type="PANTHER" id="PTHR13439:SF0">
    <property type="entry name" value="TOPOISOMERASE I DAMAGE AFFECTED PROTEIN 4"/>
    <property type="match status" value="1"/>
</dbReference>
<evidence type="ECO:0000256" key="2">
    <source>
        <dbReference type="ARBA" id="ARBA00022692"/>
    </source>
</evidence>
<evidence type="ECO:0000256" key="6">
    <source>
        <dbReference type="SAM" id="Phobius"/>
    </source>
</evidence>
<dbReference type="AlphaFoldDB" id="A0A9P8MT38"/>
<comment type="subcellular location">
    <subcellularLocation>
        <location evidence="1">Membrane</location>
        <topology evidence="1">Multi-pass membrane protein</topology>
    </subcellularLocation>
</comment>
<comment type="caution">
    <text evidence="8">The sequence shown here is derived from an EMBL/GenBank/DDBJ whole genome shotgun (WGS) entry which is preliminary data.</text>
</comment>
<feature type="transmembrane region" description="Helical" evidence="6">
    <location>
        <begin position="200"/>
        <end position="217"/>
    </location>
</feature>
<gene>
    <name evidence="8" type="ORF">HRG_07822</name>
</gene>
<keyword evidence="2 5" id="KW-0812">Transmembrane</keyword>
<dbReference type="SMART" id="SM00724">
    <property type="entry name" value="TLC"/>
    <property type="match status" value="1"/>
</dbReference>
<dbReference type="InterPro" id="IPR050846">
    <property type="entry name" value="TLCD"/>
</dbReference>
<dbReference type="EMBL" id="JAIZPD010000009">
    <property type="protein sequence ID" value="KAH0960669.1"/>
    <property type="molecule type" value="Genomic_DNA"/>
</dbReference>
<dbReference type="InterPro" id="IPR006634">
    <property type="entry name" value="TLC-dom"/>
</dbReference>
<dbReference type="RefSeq" id="XP_044718182.1">
    <property type="nucleotide sequence ID" value="XM_044866293.1"/>
</dbReference>
<dbReference type="GO" id="GO:0016020">
    <property type="term" value="C:membrane"/>
    <property type="evidence" value="ECO:0007669"/>
    <property type="project" value="UniProtKB-SubCell"/>
</dbReference>
<dbReference type="Pfam" id="PF03798">
    <property type="entry name" value="TRAM_LAG1_CLN8"/>
    <property type="match status" value="1"/>
</dbReference>
<dbReference type="GeneID" id="68356951"/>
<dbReference type="Proteomes" id="UP000824596">
    <property type="component" value="Unassembled WGS sequence"/>
</dbReference>
<evidence type="ECO:0000256" key="3">
    <source>
        <dbReference type="ARBA" id="ARBA00022989"/>
    </source>
</evidence>